<dbReference type="PANTHER" id="PTHR46233:SF3">
    <property type="entry name" value="HYDROXYACYLGLUTATHIONE HYDROLASE GLOC"/>
    <property type="match status" value="1"/>
</dbReference>
<keyword evidence="2" id="KW-0479">Metal-binding</keyword>
<evidence type="ECO:0000256" key="1">
    <source>
        <dbReference type="ARBA" id="ARBA00001947"/>
    </source>
</evidence>
<evidence type="ECO:0000259" key="5">
    <source>
        <dbReference type="SMART" id="SM00849"/>
    </source>
</evidence>
<dbReference type="Proteomes" id="UP000288227">
    <property type="component" value="Unassembled WGS sequence"/>
</dbReference>
<keyword evidence="7" id="KW-1185">Reference proteome</keyword>
<gene>
    <name evidence="6" type="ORF">SanaruYs_09370</name>
</gene>
<proteinExistence type="predicted"/>
<evidence type="ECO:0000313" key="7">
    <source>
        <dbReference type="Proteomes" id="UP000288227"/>
    </source>
</evidence>
<reference evidence="6 7" key="1">
    <citation type="submission" date="2018-11" db="EMBL/GenBank/DDBJ databases">
        <title>Chryseotalea sanarue gen. nov., sp., nov., a member of the family Cytophagaceae, isolated from a brackish lake in Hamamatsu Japan.</title>
        <authorList>
            <person name="Maejima Y."/>
            <person name="Iino T."/>
            <person name="Muraguchi Y."/>
            <person name="Fukuda K."/>
            <person name="Ohkuma M."/>
            <person name="Moriuchi R."/>
            <person name="Dohra H."/>
            <person name="Kimbara K."/>
            <person name="Shintani M."/>
        </authorList>
    </citation>
    <scope>NUCLEOTIDE SEQUENCE [LARGE SCALE GENOMIC DNA]</scope>
    <source>
        <strain evidence="6 7">Ys</strain>
    </source>
</reference>
<dbReference type="InterPro" id="IPR051453">
    <property type="entry name" value="MBL_Glyoxalase_II"/>
</dbReference>
<dbReference type="SUPFAM" id="SSF56281">
    <property type="entry name" value="Metallo-hydrolase/oxidoreductase"/>
    <property type="match status" value="1"/>
</dbReference>
<evidence type="ECO:0000256" key="2">
    <source>
        <dbReference type="ARBA" id="ARBA00022723"/>
    </source>
</evidence>
<organism evidence="6 7">
    <name type="scientific">Chryseotalea sanaruensis</name>
    <dbReference type="NCBI Taxonomy" id="2482724"/>
    <lineage>
        <taxon>Bacteria</taxon>
        <taxon>Pseudomonadati</taxon>
        <taxon>Bacteroidota</taxon>
        <taxon>Cytophagia</taxon>
        <taxon>Cytophagales</taxon>
        <taxon>Chryseotaleaceae</taxon>
        <taxon>Chryseotalea</taxon>
    </lineage>
</organism>
<dbReference type="SMART" id="SM00849">
    <property type="entry name" value="Lactamase_B"/>
    <property type="match status" value="1"/>
</dbReference>
<dbReference type="GO" id="GO:0046872">
    <property type="term" value="F:metal ion binding"/>
    <property type="evidence" value="ECO:0007669"/>
    <property type="project" value="UniProtKB-KW"/>
</dbReference>
<evidence type="ECO:0000256" key="4">
    <source>
        <dbReference type="ARBA" id="ARBA00022833"/>
    </source>
</evidence>
<comment type="caution">
    <text evidence="6">The sequence shown here is derived from an EMBL/GenBank/DDBJ whole genome shotgun (WGS) entry which is preliminary data.</text>
</comment>
<dbReference type="InterPro" id="IPR036866">
    <property type="entry name" value="RibonucZ/Hydroxyglut_hydro"/>
</dbReference>
<dbReference type="RefSeq" id="WP_246011843.1">
    <property type="nucleotide sequence ID" value="NZ_BHXQ01000002.1"/>
</dbReference>
<dbReference type="Gene3D" id="3.60.15.10">
    <property type="entry name" value="Ribonuclease Z/Hydroxyacylglutathione hydrolase-like"/>
    <property type="match status" value="1"/>
</dbReference>
<accession>A0A401U759</accession>
<dbReference type="InterPro" id="IPR001279">
    <property type="entry name" value="Metallo-B-lactamas"/>
</dbReference>
<name>A0A401U759_9BACT</name>
<protein>
    <submittedName>
        <fullName evidence="6">MBL fold metallo-hydrolase</fullName>
    </submittedName>
</protein>
<sequence>MPNLQTPIMLTLQRFTFNDLAENTYILYDTNGLCFVIDPGCYSKNEQEELANFIQAKKLKVVQVLNTHCHIDHVLGNYFVTSTYKAPLFIPSGEEAVLKAVKAYAPNYGFQQYQEAEPAGFLAEATYLSLGEEVIQILSVPGHSPAHVAFYIAKQAILIGGDVLFRESIGRTDLPGGNFDTLIKSIHTKLFTLPNDVTVYPGHGPETTIGYEKVNNPFCAIAK</sequence>
<dbReference type="PANTHER" id="PTHR46233">
    <property type="entry name" value="HYDROXYACYLGLUTATHIONE HYDROLASE GLOC"/>
    <property type="match status" value="1"/>
</dbReference>
<comment type="cofactor">
    <cofactor evidence="1">
        <name>Zn(2+)</name>
        <dbReference type="ChEBI" id="CHEBI:29105"/>
    </cofactor>
</comment>
<dbReference type="CDD" id="cd06262">
    <property type="entry name" value="metallo-hydrolase-like_MBL-fold"/>
    <property type="match status" value="1"/>
</dbReference>
<dbReference type="Pfam" id="PF00753">
    <property type="entry name" value="Lactamase_B"/>
    <property type="match status" value="1"/>
</dbReference>
<dbReference type="AlphaFoldDB" id="A0A401U759"/>
<dbReference type="EMBL" id="BHXQ01000002">
    <property type="protein sequence ID" value="GCC50719.1"/>
    <property type="molecule type" value="Genomic_DNA"/>
</dbReference>
<feature type="domain" description="Metallo-beta-lactamase" evidence="5">
    <location>
        <begin position="21"/>
        <end position="203"/>
    </location>
</feature>
<keyword evidence="3 6" id="KW-0378">Hydrolase</keyword>
<evidence type="ECO:0000256" key="3">
    <source>
        <dbReference type="ARBA" id="ARBA00022801"/>
    </source>
</evidence>
<keyword evidence="4" id="KW-0862">Zinc</keyword>
<dbReference type="GO" id="GO:0016787">
    <property type="term" value="F:hydrolase activity"/>
    <property type="evidence" value="ECO:0007669"/>
    <property type="project" value="UniProtKB-KW"/>
</dbReference>
<evidence type="ECO:0000313" key="6">
    <source>
        <dbReference type="EMBL" id="GCC50719.1"/>
    </source>
</evidence>